<evidence type="ECO:0000313" key="2">
    <source>
        <dbReference type="Proteomes" id="UP000447434"/>
    </source>
</evidence>
<sequence>MKCGSENFHGDEVCSFGSKRNMMNLLISLEIMFHSWIWIHNKDDNYSFNNAYKVIAQEERSDDFVIFGES</sequence>
<dbReference type="EMBL" id="WOCE01000020">
    <property type="protein sequence ID" value="KAE9591265.1"/>
    <property type="molecule type" value="Genomic_DNA"/>
</dbReference>
<accession>A0A6A4NKC6</accession>
<organism evidence="1 2">
    <name type="scientific">Lupinus albus</name>
    <name type="common">White lupine</name>
    <name type="synonym">Lupinus termis</name>
    <dbReference type="NCBI Taxonomy" id="3870"/>
    <lineage>
        <taxon>Eukaryota</taxon>
        <taxon>Viridiplantae</taxon>
        <taxon>Streptophyta</taxon>
        <taxon>Embryophyta</taxon>
        <taxon>Tracheophyta</taxon>
        <taxon>Spermatophyta</taxon>
        <taxon>Magnoliopsida</taxon>
        <taxon>eudicotyledons</taxon>
        <taxon>Gunneridae</taxon>
        <taxon>Pentapetalae</taxon>
        <taxon>rosids</taxon>
        <taxon>fabids</taxon>
        <taxon>Fabales</taxon>
        <taxon>Fabaceae</taxon>
        <taxon>Papilionoideae</taxon>
        <taxon>50 kb inversion clade</taxon>
        <taxon>genistoids sensu lato</taxon>
        <taxon>core genistoids</taxon>
        <taxon>Genisteae</taxon>
        <taxon>Lupinus</taxon>
    </lineage>
</organism>
<gene>
    <name evidence="1" type="ORF">Lalb_Chr20g0116671</name>
</gene>
<proteinExistence type="predicted"/>
<dbReference type="AlphaFoldDB" id="A0A6A4NKC6"/>
<evidence type="ECO:0000313" key="1">
    <source>
        <dbReference type="EMBL" id="KAE9591265.1"/>
    </source>
</evidence>
<reference evidence="2" key="1">
    <citation type="journal article" date="2020" name="Nat. Commun.">
        <title>Genome sequence of the cluster root forming white lupin.</title>
        <authorList>
            <person name="Hufnagel B."/>
            <person name="Marques A."/>
            <person name="Soriano A."/>
            <person name="Marques L."/>
            <person name="Divol F."/>
            <person name="Doumas P."/>
            <person name="Sallet E."/>
            <person name="Mancinotti D."/>
            <person name="Carrere S."/>
            <person name="Marande W."/>
            <person name="Arribat S."/>
            <person name="Keller J."/>
            <person name="Huneau C."/>
            <person name="Blein T."/>
            <person name="Aime D."/>
            <person name="Laguerre M."/>
            <person name="Taylor J."/>
            <person name="Schubert V."/>
            <person name="Nelson M."/>
            <person name="Geu-Flores F."/>
            <person name="Crespi M."/>
            <person name="Gallardo-Guerrero K."/>
            <person name="Delaux P.-M."/>
            <person name="Salse J."/>
            <person name="Berges H."/>
            <person name="Guyot R."/>
            <person name="Gouzy J."/>
            <person name="Peret B."/>
        </authorList>
    </citation>
    <scope>NUCLEOTIDE SEQUENCE [LARGE SCALE GENOMIC DNA]</scope>
    <source>
        <strain evidence="2">cv. Amiga</strain>
    </source>
</reference>
<comment type="caution">
    <text evidence="1">The sequence shown here is derived from an EMBL/GenBank/DDBJ whole genome shotgun (WGS) entry which is preliminary data.</text>
</comment>
<name>A0A6A4NKC6_LUPAL</name>
<protein>
    <submittedName>
        <fullName evidence="1">Uncharacterized protein</fullName>
    </submittedName>
</protein>
<dbReference type="Proteomes" id="UP000447434">
    <property type="component" value="Chromosome 20"/>
</dbReference>
<keyword evidence="2" id="KW-1185">Reference proteome</keyword>